<dbReference type="AlphaFoldDB" id="A0A385Q1D2"/>
<name>A0A385Q1D2_9FIRM</name>
<dbReference type="KEGG" id="lua:D4A81_09675"/>
<keyword evidence="2" id="KW-1185">Reference proteome</keyword>
<dbReference type="Proteomes" id="UP000265562">
    <property type="component" value="Chromosome"/>
</dbReference>
<sequence>MIIIRGIKGEQYARKIKKGIVDCRDILSAVLKPPITGYEYSDYYEKNLVKALAYFTREKITELNEPSFLYSLLIDFYIPYIYITYFHVLNDNSLEWLEKFDDDYQFIAVNVKIDKLTQTAIGKEFFGAKMSYVDSINQLNQERATNIYIANMCAIEDLFFDKLDMNEAVQIYNTLSFPLLCREMDEKFTDIENEFRIIAYDCPKIMNGIRQQISRRTSISGESGNKYKGILKPGQDSMFTNDLKILSNPQKSLREILDEEQGMITIDSIFKEINISEISCGHKYLGNKIDCEKYIKEMIKCKPKDIYVYRTIAKDYKLDDIVNEIFLPGYQKVEY</sequence>
<accession>A0A385Q1D2</accession>
<evidence type="ECO:0000313" key="2">
    <source>
        <dbReference type="Proteomes" id="UP000265562"/>
    </source>
</evidence>
<protein>
    <submittedName>
        <fullName evidence="1">Uncharacterized protein</fullName>
    </submittedName>
</protein>
<proteinExistence type="predicted"/>
<evidence type="ECO:0000313" key="1">
    <source>
        <dbReference type="EMBL" id="AYB00181.1"/>
    </source>
</evidence>
<reference evidence="1 2" key="1">
    <citation type="submission" date="2018-09" db="EMBL/GenBank/DDBJ databases">
        <title>Genome sequencing of Lachnoanaerobaculum umeaense DSM 23576.</title>
        <authorList>
            <person name="Kook J.-K."/>
            <person name="Park S.-N."/>
            <person name="Lim Y.K."/>
        </authorList>
    </citation>
    <scope>NUCLEOTIDE SEQUENCE [LARGE SCALE GENOMIC DNA]</scope>
    <source>
        <strain evidence="2">DSM 23576 \ CCUG 58757</strain>
    </source>
</reference>
<dbReference type="RefSeq" id="WP_111526060.1">
    <property type="nucleotide sequence ID" value="NZ_CP032364.1"/>
</dbReference>
<gene>
    <name evidence="1" type="ORF">D4A81_09675</name>
</gene>
<dbReference type="EMBL" id="CP032364">
    <property type="protein sequence ID" value="AYB00181.1"/>
    <property type="molecule type" value="Genomic_DNA"/>
</dbReference>
<dbReference type="OrthoDB" id="9932811at2"/>
<organism evidence="1 2">
    <name type="scientific">Lachnoanaerobaculum umeaense</name>
    <dbReference type="NCBI Taxonomy" id="617123"/>
    <lineage>
        <taxon>Bacteria</taxon>
        <taxon>Bacillati</taxon>
        <taxon>Bacillota</taxon>
        <taxon>Clostridia</taxon>
        <taxon>Lachnospirales</taxon>
        <taxon>Lachnospiraceae</taxon>
        <taxon>Lachnoanaerobaculum</taxon>
    </lineage>
</organism>